<proteinExistence type="predicted"/>
<feature type="chain" id="PRO_5041235434" evidence="1">
    <location>
        <begin position="24"/>
        <end position="239"/>
    </location>
</feature>
<dbReference type="Gene3D" id="2.160.20.120">
    <property type="match status" value="1"/>
</dbReference>
<dbReference type="Proteomes" id="UP001156666">
    <property type="component" value="Unassembled WGS sequence"/>
</dbReference>
<keyword evidence="1" id="KW-0732">Signal</keyword>
<name>A0AA37SVZ7_9BACT</name>
<reference evidence="3" key="1">
    <citation type="journal article" date="2014" name="Int. J. Syst. Evol. Microbiol.">
        <title>Complete genome sequence of Corynebacterium casei LMG S-19264T (=DSM 44701T), isolated from a smear-ripened cheese.</title>
        <authorList>
            <consortium name="US DOE Joint Genome Institute (JGI-PGF)"/>
            <person name="Walter F."/>
            <person name="Albersmeier A."/>
            <person name="Kalinowski J."/>
            <person name="Ruckert C."/>
        </authorList>
    </citation>
    <scope>NUCLEOTIDE SEQUENCE</scope>
    <source>
        <strain evidence="3">NBRC 108769</strain>
    </source>
</reference>
<dbReference type="InterPro" id="IPR021255">
    <property type="entry name" value="DUF2807"/>
</dbReference>
<feature type="domain" description="Putative auto-transporter adhesin head GIN" evidence="2">
    <location>
        <begin position="43"/>
        <end position="224"/>
    </location>
</feature>
<gene>
    <name evidence="3" type="ORF">GCM10007940_36390</name>
</gene>
<dbReference type="EMBL" id="BSOH01000024">
    <property type="protein sequence ID" value="GLR19023.1"/>
    <property type="molecule type" value="Genomic_DNA"/>
</dbReference>
<dbReference type="PANTHER" id="PTHR39200:SF1">
    <property type="entry name" value="AUTO-TRANSPORTER ADHESIN HEAD GIN DOMAIN-CONTAINING PROTEIN-RELATED"/>
    <property type="match status" value="1"/>
</dbReference>
<feature type="signal peptide" evidence="1">
    <location>
        <begin position="1"/>
        <end position="23"/>
    </location>
</feature>
<dbReference type="PANTHER" id="PTHR39200">
    <property type="entry name" value="HYPOTHETICAL EXPORTED PROTEIN"/>
    <property type="match status" value="1"/>
</dbReference>
<sequence>MKKLNVLIAVFSIFIFSISLTQAQKVVGSGPVVSENVNMKAINKVSLGISGDVFITQGNTQSIEIKGQQNIIDLIEKEVKGTSWNIKFPNNTSVRTNEKVEIFITMKDLKGLNVGGSGSIYGQNTFKNLDDVDLNVGGSGSIELSLEAEDVDANIGGSGNISLDGYAEDLDANIGGSGSVEAINFKVKEANINAAGSGSVEIHVSNELSAIIAGSGDVKYKGNPRIDKKIVGSGSVKSY</sequence>
<evidence type="ECO:0000259" key="2">
    <source>
        <dbReference type="Pfam" id="PF10988"/>
    </source>
</evidence>
<evidence type="ECO:0000313" key="3">
    <source>
        <dbReference type="EMBL" id="GLR19023.1"/>
    </source>
</evidence>
<protein>
    <submittedName>
        <fullName evidence="3">DUF2807 domain-containing protein</fullName>
    </submittedName>
</protein>
<accession>A0AA37SVZ7</accession>
<dbReference type="RefSeq" id="WP_235295570.1">
    <property type="nucleotide sequence ID" value="NZ_BSOH01000024.1"/>
</dbReference>
<evidence type="ECO:0000256" key="1">
    <source>
        <dbReference type="SAM" id="SignalP"/>
    </source>
</evidence>
<reference evidence="3" key="2">
    <citation type="submission" date="2023-01" db="EMBL/GenBank/DDBJ databases">
        <title>Draft genome sequence of Portibacter lacus strain NBRC 108769.</title>
        <authorList>
            <person name="Sun Q."/>
            <person name="Mori K."/>
        </authorList>
    </citation>
    <scope>NUCLEOTIDE SEQUENCE</scope>
    <source>
        <strain evidence="3">NBRC 108769</strain>
    </source>
</reference>
<organism evidence="3 4">
    <name type="scientific">Portibacter lacus</name>
    <dbReference type="NCBI Taxonomy" id="1099794"/>
    <lineage>
        <taxon>Bacteria</taxon>
        <taxon>Pseudomonadati</taxon>
        <taxon>Bacteroidota</taxon>
        <taxon>Saprospiria</taxon>
        <taxon>Saprospirales</taxon>
        <taxon>Haliscomenobacteraceae</taxon>
        <taxon>Portibacter</taxon>
    </lineage>
</organism>
<dbReference type="AlphaFoldDB" id="A0AA37SVZ7"/>
<comment type="caution">
    <text evidence="3">The sequence shown here is derived from an EMBL/GenBank/DDBJ whole genome shotgun (WGS) entry which is preliminary data.</text>
</comment>
<evidence type="ECO:0000313" key="4">
    <source>
        <dbReference type="Proteomes" id="UP001156666"/>
    </source>
</evidence>
<keyword evidence="4" id="KW-1185">Reference proteome</keyword>
<dbReference type="Pfam" id="PF10988">
    <property type="entry name" value="DUF2807"/>
    <property type="match status" value="1"/>
</dbReference>